<dbReference type="PANTHER" id="PTHR47356">
    <property type="entry name" value="FAD-DEPENDENT MONOOXYGENASE ASQG-RELATED"/>
    <property type="match status" value="1"/>
</dbReference>
<evidence type="ECO:0008006" key="3">
    <source>
        <dbReference type="Google" id="ProtNLM"/>
    </source>
</evidence>
<dbReference type="InterPro" id="IPR036188">
    <property type="entry name" value="FAD/NAD-bd_sf"/>
</dbReference>
<reference evidence="1 2" key="1">
    <citation type="journal article" date="2020" name="Fungal Divers.">
        <title>Resolving the Mortierellaceae phylogeny through synthesis of multi-gene phylogenetics and phylogenomics.</title>
        <authorList>
            <person name="Vandepol N."/>
            <person name="Liber J."/>
            <person name="Desiro A."/>
            <person name="Na H."/>
            <person name="Kennedy M."/>
            <person name="Barry K."/>
            <person name="Grigoriev I.V."/>
            <person name="Miller A.N."/>
            <person name="O'Donnell K."/>
            <person name="Stajich J.E."/>
            <person name="Bonito G."/>
        </authorList>
    </citation>
    <scope>NUCLEOTIDE SEQUENCE [LARGE SCALE GENOMIC DNA]</scope>
    <source>
        <strain evidence="1 2">AD045</strain>
    </source>
</reference>
<evidence type="ECO:0000313" key="1">
    <source>
        <dbReference type="EMBL" id="KAG0293297.1"/>
    </source>
</evidence>
<dbReference type="EMBL" id="JAAAIM010000161">
    <property type="protein sequence ID" value="KAG0293297.1"/>
    <property type="molecule type" value="Genomic_DNA"/>
</dbReference>
<evidence type="ECO:0000313" key="2">
    <source>
        <dbReference type="Proteomes" id="UP001194696"/>
    </source>
</evidence>
<comment type="caution">
    <text evidence="1">The sequence shown here is derived from an EMBL/GenBank/DDBJ whole genome shotgun (WGS) entry which is preliminary data.</text>
</comment>
<dbReference type="InterPro" id="IPR050562">
    <property type="entry name" value="FAD_mOase_fung"/>
</dbReference>
<name>A0ABQ7K833_9FUNG</name>
<gene>
    <name evidence="1" type="ORF">BGZ96_003015</name>
</gene>
<dbReference type="Proteomes" id="UP001194696">
    <property type="component" value="Unassembled WGS sequence"/>
</dbReference>
<proteinExistence type="predicted"/>
<accession>A0ABQ7K833</accession>
<dbReference type="SUPFAM" id="SSF51905">
    <property type="entry name" value="FAD/NAD(P)-binding domain"/>
    <property type="match status" value="1"/>
</dbReference>
<keyword evidence="2" id="KW-1185">Reference proteome</keyword>
<protein>
    <recommendedName>
        <fullName evidence="3">FAD-binding domain-containing protein</fullName>
    </recommendedName>
</protein>
<dbReference type="Gene3D" id="3.50.50.60">
    <property type="entry name" value="FAD/NAD(P)-binding domain"/>
    <property type="match status" value="1"/>
</dbReference>
<dbReference type="PANTHER" id="PTHR47356:SF2">
    <property type="entry name" value="FAD-BINDING DOMAIN-CONTAINING PROTEIN-RELATED"/>
    <property type="match status" value="1"/>
</dbReference>
<organism evidence="1 2">
    <name type="scientific">Linnemannia gamsii</name>
    <dbReference type="NCBI Taxonomy" id="64522"/>
    <lineage>
        <taxon>Eukaryota</taxon>
        <taxon>Fungi</taxon>
        <taxon>Fungi incertae sedis</taxon>
        <taxon>Mucoromycota</taxon>
        <taxon>Mortierellomycotina</taxon>
        <taxon>Mortierellomycetes</taxon>
        <taxon>Mortierellales</taxon>
        <taxon>Mortierellaceae</taxon>
        <taxon>Linnemannia</taxon>
    </lineage>
</organism>
<sequence>MPLLVQLGIYDDFVAIAKPSTHLTVNNEGQETLFINDFSLWREYTGYSDYVVSRAALYDLLATQIPPEKLLFGRRVKTIDQTLEKVIVKTEDGATFESDILVGADGAYSAVRQRLYEALSKEGKLPRGDEEELPFSYTCLFGQTRVLDPEAVPILKEPLCQFLTTLGDNKPYTWATLTTRQNTISWLVVHHLQNVATKGTIQSQSQSQSQNQNLGSQENFEWGPHAAKAMCDQTREFPIPIEHGLTTLGDIIDLTPPDLISKVALEEKVFETWYSGRVVLMGDGELMRSEW</sequence>